<accession>A0A3N5CR93</accession>
<organism evidence="3 4">
    <name type="scientific">Aurantiacibacter spongiae</name>
    <dbReference type="NCBI Taxonomy" id="2488860"/>
    <lineage>
        <taxon>Bacteria</taxon>
        <taxon>Pseudomonadati</taxon>
        <taxon>Pseudomonadota</taxon>
        <taxon>Alphaproteobacteria</taxon>
        <taxon>Sphingomonadales</taxon>
        <taxon>Erythrobacteraceae</taxon>
        <taxon>Aurantiacibacter</taxon>
    </lineage>
</organism>
<feature type="domain" description="Coenzyme Q-binding protein COQ10 START" evidence="2">
    <location>
        <begin position="64"/>
        <end position="186"/>
    </location>
</feature>
<dbReference type="PANTHER" id="PTHR33824">
    <property type="entry name" value="POLYKETIDE CYCLASE/DEHYDRASE AND LIPID TRANSPORT SUPERFAMILY PROTEIN"/>
    <property type="match status" value="1"/>
</dbReference>
<dbReference type="RefSeq" id="WP_123880317.1">
    <property type="nucleotide sequence ID" value="NZ_RPFZ01000001.1"/>
</dbReference>
<name>A0A3N5CR93_9SPHN</name>
<protein>
    <submittedName>
        <fullName evidence="3">SRPBCC family protein</fullName>
    </submittedName>
</protein>
<dbReference type="EMBL" id="RPFZ01000001">
    <property type="protein sequence ID" value="RPF71653.1"/>
    <property type="molecule type" value="Genomic_DNA"/>
</dbReference>
<dbReference type="InterPro" id="IPR005031">
    <property type="entry name" value="COQ10_START"/>
</dbReference>
<dbReference type="OrthoDB" id="9797595at2"/>
<reference evidence="3 4" key="1">
    <citation type="submission" date="2018-11" db="EMBL/GenBank/DDBJ databases">
        <title>Erythrobacter spongiae sp. nov., isolated from a marine sponge.</title>
        <authorList>
            <person name="Zhuang L."/>
            <person name="Luo L."/>
        </authorList>
    </citation>
    <scope>NUCLEOTIDE SEQUENCE [LARGE SCALE GENOMIC DNA]</scope>
    <source>
        <strain evidence="3 4">HN-E23</strain>
    </source>
</reference>
<dbReference type="SUPFAM" id="SSF55961">
    <property type="entry name" value="Bet v1-like"/>
    <property type="match status" value="1"/>
</dbReference>
<dbReference type="PANTHER" id="PTHR33824:SF7">
    <property type="entry name" value="POLYKETIDE CYCLASE_DEHYDRASE AND LIPID TRANSPORT SUPERFAMILY PROTEIN"/>
    <property type="match status" value="1"/>
</dbReference>
<evidence type="ECO:0000256" key="1">
    <source>
        <dbReference type="ARBA" id="ARBA00008918"/>
    </source>
</evidence>
<sequence length="216" mass="23639">MTQDRDTGPIALVAGLGLAAGAAAFGAFLSSRHRKGEDDAPGYTARKGSGDQFDVIGRTVTIRKPRAELFAFWRDFSNLAAFMENLEQVEAKGKDRAVWTIRAPAGRTVDVETEITEERENEVIAWRSVEGSDISTEGKVAFSDAPGDRGTRVSLIVAYDPPAGELGRAVAKAFLREPEVQARHDLKRFKMLMETGEIATSARRKDQTRAARQENA</sequence>
<proteinExistence type="inferred from homology"/>
<dbReference type="Gene3D" id="3.30.530.20">
    <property type="match status" value="1"/>
</dbReference>
<dbReference type="InterPro" id="IPR023393">
    <property type="entry name" value="START-like_dom_sf"/>
</dbReference>
<dbReference type="InterPro" id="IPR047137">
    <property type="entry name" value="ORF3"/>
</dbReference>
<keyword evidence="4" id="KW-1185">Reference proteome</keyword>
<dbReference type="Proteomes" id="UP000275232">
    <property type="component" value="Unassembled WGS sequence"/>
</dbReference>
<gene>
    <name evidence="3" type="ORF">EG799_08490</name>
</gene>
<evidence type="ECO:0000313" key="4">
    <source>
        <dbReference type="Proteomes" id="UP000275232"/>
    </source>
</evidence>
<dbReference type="CDD" id="cd07817">
    <property type="entry name" value="SRPBCC_8"/>
    <property type="match status" value="1"/>
</dbReference>
<evidence type="ECO:0000313" key="3">
    <source>
        <dbReference type="EMBL" id="RPF71653.1"/>
    </source>
</evidence>
<comment type="similarity">
    <text evidence="1">Belongs to the ribosome association toxin RatA family.</text>
</comment>
<dbReference type="Pfam" id="PF03364">
    <property type="entry name" value="Polyketide_cyc"/>
    <property type="match status" value="1"/>
</dbReference>
<evidence type="ECO:0000259" key="2">
    <source>
        <dbReference type="Pfam" id="PF03364"/>
    </source>
</evidence>
<dbReference type="AlphaFoldDB" id="A0A3N5CR93"/>
<comment type="caution">
    <text evidence="3">The sequence shown here is derived from an EMBL/GenBank/DDBJ whole genome shotgun (WGS) entry which is preliminary data.</text>
</comment>